<reference evidence="2 3" key="1">
    <citation type="submission" date="2015-02" db="EMBL/GenBank/DDBJ databases">
        <title>Draft genome sequences of ten Microbacterium spp. with emphasis on heavy metal contaminated environments.</title>
        <authorList>
            <person name="Corretto E."/>
        </authorList>
    </citation>
    <scope>NUCLEOTIDE SEQUENCE [LARGE SCALE GENOMIC DNA]</scope>
    <source>
        <strain evidence="2 3">ARN176</strain>
    </source>
</reference>
<gene>
    <name evidence="2" type="ORF">RS86_01694</name>
</gene>
<proteinExistence type="predicted"/>
<organism evidence="2 3">
    <name type="scientific">Microbacterium azadirachtae</name>
    <dbReference type="NCBI Taxonomy" id="582680"/>
    <lineage>
        <taxon>Bacteria</taxon>
        <taxon>Bacillati</taxon>
        <taxon>Actinomycetota</taxon>
        <taxon>Actinomycetes</taxon>
        <taxon>Micrococcales</taxon>
        <taxon>Microbacteriaceae</taxon>
        <taxon>Microbacterium</taxon>
    </lineage>
</organism>
<dbReference type="PROSITE" id="PS51186">
    <property type="entry name" value="GNAT"/>
    <property type="match status" value="1"/>
</dbReference>
<dbReference type="RefSeq" id="WP_235281710.1">
    <property type="nucleotide sequence ID" value="NZ_JYIX01000033.1"/>
</dbReference>
<protein>
    <recommendedName>
        <fullName evidence="1">N-acetyltransferase domain-containing protein</fullName>
    </recommendedName>
</protein>
<dbReference type="GO" id="GO:0016747">
    <property type="term" value="F:acyltransferase activity, transferring groups other than amino-acyl groups"/>
    <property type="evidence" value="ECO:0007669"/>
    <property type="project" value="InterPro"/>
</dbReference>
<dbReference type="InterPro" id="IPR016181">
    <property type="entry name" value="Acyl_CoA_acyltransferase"/>
</dbReference>
<dbReference type="Pfam" id="PF13302">
    <property type="entry name" value="Acetyltransf_3"/>
    <property type="match status" value="1"/>
</dbReference>
<sequence>MSADIPFEILTDRLSLRRPEPGDLDAVFAIYSDPRVWTHFPSLRPTEPERVAAMIERWESSWRIHGLGSWIVRLRETGEVIGNGGGTMLGADAPDAGPDGPARVWNLGYRLSADHHGRGYATEIARAALAAAAQAAPEVPVIAYLVEHNRASAAVAEKVGLRLVHRAPDLGNPDPAVLRLVYADRALTPAQLTAALR</sequence>
<dbReference type="SUPFAM" id="SSF55729">
    <property type="entry name" value="Acyl-CoA N-acyltransferases (Nat)"/>
    <property type="match status" value="1"/>
</dbReference>
<evidence type="ECO:0000313" key="3">
    <source>
        <dbReference type="Proteomes" id="UP000033740"/>
    </source>
</evidence>
<dbReference type="PATRIC" id="fig|582680.6.peg.1751"/>
<feature type="domain" description="N-acetyltransferase" evidence="1">
    <location>
        <begin position="14"/>
        <end position="184"/>
    </location>
</feature>
<dbReference type="STRING" id="582680.RS86_01694"/>
<dbReference type="InterPro" id="IPR051531">
    <property type="entry name" value="N-acetyltransferase"/>
</dbReference>
<evidence type="ECO:0000313" key="2">
    <source>
        <dbReference type="EMBL" id="KJL33473.1"/>
    </source>
</evidence>
<dbReference type="EMBL" id="JYIX01000033">
    <property type="protein sequence ID" value="KJL33473.1"/>
    <property type="molecule type" value="Genomic_DNA"/>
</dbReference>
<evidence type="ECO:0000259" key="1">
    <source>
        <dbReference type="PROSITE" id="PS51186"/>
    </source>
</evidence>
<name>A0A0F0LK12_9MICO</name>
<dbReference type="PANTHER" id="PTHR43792:SF1">
    <property type="entry name" value="N-ACETYLTRANSFERASE DOMAIN-CONTAINING PROTEIN"/>
    <property type="match status" value="1"/>
</dbReference>
<dbReference type="InterPro" id="IPR000182">
    <property type="entry name" value="GNAT_dom"/>
</dbReference>
<dbReference type="PANTHER" id="PTHR43792">
    <property type="entry name" value="GNAT FAMILY, PUTATIVE (AFU_ORTHOLOGUE AFUA_3G00765)-RELATED-RELATED"/>
    <property type="match status" value="1"/>
</dbReference>
<dbReference type="AlphaFoldDB" id="A0A0F0LK12"/>
<dbReference type="Gene3D" id="3.40.630.30">
    <property type="match status" value="1"/>
</dbReference>
<comment type="caution">
    <text evidence="2">The sequence shown here is derived from an EMBL/GenBank/DDBJ whole genome shotgun (WGS) entry which is preliminary data.</text>
</comment>
<accession>A0A0F0LK12</accession>
<keyword evidence="3" id="KW-1185">Reference proteome</keyword>
<dbReference type="Proteomes" id="UP000033740">
    <property type="component" value="Unassembled WGS sequence"/>
</dbReference>